<dbReference type="Proteomes" id="UP000176303">
    <property type="component" value="Unassembled WGS sequence"/>
</dbReference>
<name>A0A1F7U4V8_9BACT</name>
<dbReference type="AlphaFoldDB" id="A0A1F7U4V8"/>
<protein>
    <submittedName>
        <fullName evidence="1">Uncharacterized protein</fullName>
    </submittedName>
</protein>
<sequence>MTPKTLEALREVLFSPRRCTDPAGALAEASEELGFVVTIGTLGLLSDDEGEKLLQLLEELHPDRTDRIIAAAVRWARCS</sequence>
<evidence type="ECO:0000313" key="1">
    <source>
        <dbReference type="EMBL" id="OGL72794.1"/>
    </source>
</evidence>
<accession>A0A1F7U4V8</accession>
<proteinExistence type="predicted"/>
<comment type="caution">
    <text evidence="1">The sequence shown here is derived from an EMBL/GenBank/DDBJ whole genome shotgun (WGS) entry which is preliminary data.</text>
</comment>
<reference evidence="1 2" key="1">
    <citation type="journal article" date="2016" name="Nat. Commun.">
        <title>Thousands of microbial genomes shed light on interconnected biogeochemical processes in an aquifer system.</title>
        <authorList>
            <person name="Anantharaman K."/>
            <person name="Brown C.T."/>
            <person name="Hug L.A."/>
            <person name="Sharon I."/>
            <person name="Castelle C.J."/>
            <person name="Probst A.J."/>
            <person name="Thomas B.C."/>
            <person name="Singh A."/>
            <person name="Wilkins M.J."/>
            <person name="Karaoz U."/>
            <person name="Brodie E.L."/>
            <person name="Williams K.H."/>
            <person name="Hubbard S.S."/>
            <person name="Banfield J.F."/>
        </authorList>
    </citation>
    <scope>NUCLEOTIDE SEQUENCE [LARGE SCALE GENOMIC DNA]</scope>
</reference>
<dbReference type="STRING" id="1802391.A3D72_03965"/>
<dbReference type="EMBL" id="MGDZ01000050">
    <property type="protein sequence ID" value="OGL72794.1"/>
    <property type="molecule type" value="Genomic_DNA"/>
</dbReference>
<evidence type="ECO:0000313" key="2">
    <source>
        <dbReference type="Proteomes" id="UP000176303"/>
    </source>
</evidence>
<gene>
    <name evidence="1" type="ORF">A3D72_03965</name>
</gene>
<organism evidence="1 2">
    <name type="scientific">Candidatus Uhrbacteria bacterium RIFCSPHIGHO2_02_FULL_57_19</name>
    <dbReference type="NCBI Taxonomy" id="1802391"/>
    <lineage>
        <taxon>Bacteria</taxon>
        <taxon>Candidatus Uhriibacteriota</taxon>
    </lineage>
</organism>